<evidence type="ECO:0000256" key="1">
    <source>
        <dbReference type="ARBA" id="ARBA00022723"/>
    </source>
</evidence>
<evidence type="ECO:0000256" key="4">
    <source>
        <dbReference type="ARBA" id="ARBA00071970"/>
    </source>
</evidence>
<dbReference type="SUPFAM" id="SSF49503">
    <property type="entry name" value="Cupredoxins"/>
    <property type="match status" value="1"/>
</dbReference>
<name>A0AAN9PLQ5_CLITE</name>
<dbReference type="PROSITE" id="PS00196">
    <property type="entry name" value="COPPER_BLUE"/>
    <property type="match status" value="1"/>
</dbReference>
<sequence>MGRGSASSAVAVILIFLLYSQMALATQFAVGDGAWTFGVSNWPNGKTFKSGDTLEFIYNPAIHDVAVVDENGYNTCSVPSGSKVYRSGNDNVQIGGGTTYYICTFPGHCQGGMKIAIHAS</sequence>
<keyword evidence="1" id="KW-0479">Metal-binding</keyword>
<evidence type="ECO:0000256" key="2">
    <source>
        <dbReference type="ARBA" id="ARBA00023008"/>
    </source>
</evidence>
<dbReference type="PROSITE" id="PS51485">
    <property type="entry name" value="PHYTOCYANIN"/>
    <property type="match status" value="1"/>
</dbReference>
<organism evidence="8 9">
    <name type="scientific">Clitoria ternatea</name>
    <name type="common">Butterfly pea</name>
    <dbReference type="NCBI Taxonomy" id="43366"/>
    <lineage>
        <taxon>Eukaryota</taxon>
        <taxon>Viridiplantae</taxon>
        <taxon>Streptophyta</taxon>
        <taxon>Embryophyta</taxon>
        <taxon>Tracheophyta</taxon>
        <taxon>Spermatophyta</taxon>
        <taxon>Magnoliopsida</taxon>
        <taxon>eudicotyledons</taxon>
        <taxon>Gunneridae</taxon>
        <taxon>Pentapetalae</taxon>
        <taxon>rosids</taxon>
        <taxon>fabids</taxon>
        <taxon>Fabales</taxon>
        <taxon>Fabaceae</taxon>
        <taxon>Papilionoideae</taxon>
        <taxon>50 kb inversion clade</taxon>
        <taxon>NPAAA clade</taxon>
        <taxon>indigoferoid/millettioid clade</taxon>
        <taxon>Phaseoleae</taxon>
        <taxon>Clitoria</taxon>
    </lineage>
</organism>
<protein>
    <recommendedName>
        <fullName evidence="4">Basic blue protein</fullName>
    </recommendedName>
    <alternativeName>
        <fullName evidence="5">Plantacyanin</fullName>
    </alternativeName>
</protein>
<dbReference type="PANTHER" id="PTHR33021">
    <property type="entry name" value="BLUE COPPER PROTEIN"/>
    <property type="match status" value="1"/>
</dbReference>
<dbReference type="InterPro" id="IPR039391">
    <property type="entry name" value="Phytocyanin-like"/>
</dbReference>
<dbReference type="GO" id="GO:0009055">
    <property type="term" value="F:electron transfer activity"/>
    <property type="evidence" value="ECO:0007669"/>
    <property type="project" value="InterPro"/>
</dbReference>
<feature type="signal peptide" evidence="6">
    <location>
        <begin position="1"/>
        <end position="25"/>
    </location>
</feature>
<evidence type="ECO:0000313" key="9">
    <source>
        <dbReference type="Proteomes" id="UP001359559"/>
    </source>
</evidence>
<keyword evidence="9" id="KW-1185">Reference proteome</keyword>
<evidence type="ECO:0000256" key="3">
    <source>
        <dbReference type="ARBA" id="ARBA00023157"/>
    </source>
</evidence>
<evidence type="ECO:0000313" key="8">
    <source>
        <dbReference type="EMBL" id="KAK7302449.1"/>
    </source>
</evidence>
<reference evidence="8 9" key="1">
    <citation type="submission" date="2024-01" db="EMBL/GenBank/DDBJ databases">
        <title>The genomes of 5 underutilized Papilionoideae crops provide insights into root nodulation and disease resistance.</title>
        <authorList>
            <person name="Yuan L."/>
        </authorList>
    </citation>
    <scope>NUCLEOTIDE SEQUENCE [LARGE SCALE GENOMIC DNA]</scope>
    <source>
        <strain evidence="8">LY-2023</strain>
        <tissue evidence="8">Leaf</tissue>
    </source>
</reference>
<keyword evidence="6" id="KW-0732">Signal</keyword>
<dbReference type="InterPro" id="IPR028871">
    <property type="entry name" value="BlueCu_1_BS"/>
</dbReference>
<dbReference type="AlphaFoldDB" id="A0AAN9PLQ5"/>
<dbReference type="CDD" id="cd11013">
    <property type="entry name" value="Plantacyanin"/>
    <property type="match status" value="1"/>
</dbReference>
<feature type="chain" id="PRO_5042943720" description="Basic blue protein" evidence="6">
    <location>
        <begin position="26"/>
        <end position="120"/>
    </location>
</feature>
<dbReference type="InterPro" id="IPR041844">
    <property type="entry name" value="Plantacyanin"/>
</dbReference>
<keyword evidence="3" id="KW-1015">Disulfide bond</keyword>
<gene>
    <name evidence="8" type="ORF">RJT34_13339</name>
</gene>
<evidence type="ECO:0000256" key="5">
    <source>
        <dbReference type="ARBA" id="ARBA00082491"/>
    </source>
</evidence>
<comment type="caution">
    <text evidence="8">The sequence shown here is derived from an EMBL/GenBank/DDBJ whole genome shotgun (WGS) entry which is preliminary data.</text>
</comment>
<dbReference type="GO" id="GO:0005886">
    <property type="term" value="C:plasma membrane"/>
    <property type="evidence" value="ECO:0007669"/>
    <property type="project" value="TreeGrafter"/>
</dbReference>
<dbReference type="Pfam" id="PF02298">
    <property type="entry name" value="Cu_bind_like"/>
    <property type="match status" value="1"/>
</dbReference>
<dbReference type="EMBL" id="JAYKXN010000003">
    <property type="protein sequence ID" value="KAK7302449.1"/>
    <property type="molecule type" value="Genomic_DNA"/>
</dbReference>
<dbReference type="Proteomes" id="UP001359559">
    <property type="component" value="Unassembled WGS sequence"/>
</dbReference>
<dbReference type="InterPro" id="IPR003245">
    <property type="entry name" value="Phytocyanin_dom"/>
</dbReference>
<dbReference type="FunFam" id="2.60.40.420:FF:000013">
    <property type="entry name" value="basic blue protein-like"/>
    <property type="match status" value="1"/>
</dbReference>
<dbReference type="PANTHER" id="PTHR33021:SF341">
    <property type="entry name" value="BASIC BLUE PROTEIN-LIKE"/>
    <property type="match status" value="1"/>
</dbReference>
<evidence type="ECO:0000259" key="7">
    <source>
        <dbReference type="PROSITE" id="PS51485"/>
    </source>
</evidence>
<dbReference type="Gene3D" id="2.60.40.420">
    <property type="entry name" value="Cupredoxins - blue copper proteins"/>
    <property type="match status" value="1"/>
</dbReference>
<accession>A0AAN9PLQ5</accession>
<evidence type="ECO:0000256" key="6">
    <source>
        <dbReference type="SAM" id="SignalP"/>
    </source>
</evidence>
<feature type="domain" description="Phytocyanin" evidence="7">
    <location>
        <begin position="26"/>
        <end position="120"/>
    </location>
</feature>
<keyword evidence="2" id="KW-0186">Copper</keyword>
<proteinExistence type="predicted"/>
<dbReference type="GO" id="GO:0046872">
    <property type="term" value="F:metal ion binding"/>
    <property type="evidence" value="ECO:0007669"/>
    <property type="project" value="UniProtKB-KW"/>
</dbReference>
<dbReference type="InterPro" id="IPR008972">
    <property type="entry name" value="Cupredoxin"/>
</dbReference>